<keyword evidence="3" id="KW-1185">Reference proteome</keyword>
<dbReference type="InterPro" id="IPR011009">
    <property type="entry name" value="Kinase-like_dom_sf"/>
</dbReference>
<dbReference type="SUPFAM" id="SSF56112">
    <property type="entry name" value="Protein kinase-like (PK-like)"/>
    <property type="match status" value="1"/>
</dbReference>
<dbReference type="EMBL" id="CM007900">
    <property type="protein sequence ID" value="OTG08984.1"/>
    <property type="molecule type" value="Genomic_DNA"/>
</dbReference>
<dbReference type="Gramene" id="mRNA:HanXRQr2_Chr11g0512531">
    <property type="protein sequence ID" value="CDS:HanXRQr2_Chr11g0512531.1"/>
    <property type="gene ID" value="HanXRQr2_Chr11g0512531"/>
</dbReference>
<proteinExistence type="predicted"/>
<keyword evidence="1" id="KW-0808">Transferase</keyword>
<dbReference type="PANTHER" id="PTHR27003:SF383">
    <property type="entry name" value="TYROSINE-PROTEIN KINASE, NON-RECEPTOR JAK_TYK2-RELATED"/>
    <property type="match status" value="1"/>
</dbReference>
<evidence type="ECO:0000313" key="2">
    <source>
        <dbReference type="EMBL" id="OTG08984.1"/>
    </source>
</evidence>
<gene>
    <name evidence="2" type="ORF">HannXRQ_Chr11g0347831</name>
    <name evidence="1" type="ORF">HanXRQr2_Chr11g0512531</name>
</gene>
<evidence type="ECO:0000313" key="1">
    <source>
        <dbReference type="EMBL" id="KAF5783843.1"/>
    </source>
</evidence>
<organism evidence="2 3">
    <name type="scientific">Helianthus annuus</name>
    <name type="common">Common sunflower</name>
    <dbReference type="NCBI Taxonomy" id="4232"/>
    <lineage>
        <taxon>Eukaryota</taxon>
        <taxon>Viridiplantae</taxon>
        <taxon>Streptophyta</taxon>
        <taxon>Embryophyta</taxon>
        <taxon>Tracheophyta</taxon>
        <taxon>Spermatophyta</taxon>
        <taxon>Magnoliopsida</taxon>
        <taxon>eudicotyledons</taxon>
        <taxon>Gunneridae</taxon>
        <taxon>Pentapetalae</taxon>
        <taxon>asterids</taxon>
        <taxon>campanulids</taxon>
        <taxon>Asterales</taxon>
        <taxon>Asteraceae</taxon>
        <taxon>Asteroideae</taxon>
        <taxon>Heliantheae alliance</taxon>
        <taxon>Heliantheae</taxon>
        <taxon>Helianthus</taxon>
    </lineage>
</organism>
<dbReference type="EMBL" id="MNCJ02000326">
    <property type="protein sequence ID" value="KAF5783843.1"/>
    <property type="molecule type" value="Genomic_DNA"/>
</dbReference>
<dbReference type="PANTHER" id="PTHR27003">
    <property type="entry name" value="OS07G0166700 PROTEIN"/>
    <property type="match status" value="1"/>
</dbReference>
<dbReference type="InterPro" id="IPR045272">
    <property type="entry name" value="ANXUR1/2-like"/>
</dbReference>
<dbReference type="Gene3D" id="1.10.510.10">
    <property type="entry name" value="Transferase(Phosphotransferase) domain 1"/>
    <property type="match status" value="1"/>
</dbReference>
<dbReference type="InParanoid" id="A0A251TDM0"/>
<dbReference type="GO" id="GO:0004714">
    <property type="term" value="F:transmembrane receptor protein tyrosine kinase activity"/>
    <property type="evidence" value="ECO:0007669"/>
    <property type="project" value="InterPro"/>
</dbReference>
<evidence type="ECO:0000313" key="3">
    <source>
        <dbReference type="Proteomes" id="UP000215914"/>
    </source>
</evidence>
<sequence length="124" mass="13971">MQPVARRQGIVLDRLVSGTGAYVDPAFVNSGGVTHKSDVYSLGVVLFEVLCGRKAFVETSKHVVPEEMVHPTLSGVYDYIIREPMTHIQQDNLSILFTVNMFRSMQDLCSFMWKSSRSKLFLVD</sequence>
<accession>A0A251TDM0</accession>
<name>A0A251TDM0_HELAN</name>
<protein>
    <recommendedName>
        <fullName evidence="4">Protein kinase domain-containing protein</fullName>
    </recommendedName>
</protein>
<evidence type="ECO:0008006" key="4">
    <source>
        <dbReference type="Google" id="ProtNLM"/>
    </source>
</evidence>
<dbReference type="AlphaFoldDB" id="A0A251TDM0"/>
<dbReference type="Proteomes" id="UP000215914">
    <property type="component" value="Chromosome 11"/>
</dbReference>
<reference evidence="1" key="3">
    <citation type="submission" date="2020-06" db="EMBL/GenBank/DDBJ databases">
        <title>Helianthus annuus Genome sequencing and assembly Release 2.</title>
        <authorList>
            <person name="Gouzy J."/>
            <person name="Langlade N."/>
            <person name="Munos S."/>
        </authorList>
    </citation>
    <scope>NUCLEOTIDE SEQUENCE</scope>
    <source>
        <tissue evidence="1">Leaves</tissue>
    </source>
</reference>
<reference evidence="2" key="2">
    <citation type="submission" date="2017-02" db="EMBL/GenBank/DDBJ databases">
        <title>Sunflower complete genome.</title>
        <authorList>
            <person name="Langlade N."/>
            <person name="Munos S."/>
        </authorList>
    </citation>
    <scope>NUCLEOTIDE SEQUENCE [LARGE SCALE GENOMIC DNA]</scope>
    <source>
        <tissue evidence="2">Leaves</tissue>
    </source>
</reference>
<reference evidence="1 3" key="1">
    <citation type="journal article" date="2017" name="Nature">
        <title>The sunflower genome provides insights into oil metabolism, flowering and Asterid evolution.</title>
        <authorList>
            <person name="Badouin H."/>
            <person name="Gouzy J."/>
            <person name="Grassa C.J."/>
            <person name="Murat F."/>
            <person name="Staton S.E."/>
            <person name="Cottret L."/>
            <person name="Lelandais-Briere C."/>
            <person name="Owens G.L."/>
            <person name="Carrere S."/>
            <person name="Mayjonade B."/>
            <person name="Legrand L."/>
            <person name="Gill N."/>
            <person name="Kane N.C."/>
            <person name="Bowers J.E."/>
            <person name="Hubner S."/>
            <person name="Bellec A."/>
            <person name="Berard A."/>
            <person name="Berges H."/>
            <person name="Blanchet N."/>
            <person name="Boniface M.C."/>
            <person name="Brunel D."/>
            <person name="Catrice O."/>
            <person name="Chaidir N."/>
            <person name="Claudel C."/>
            <person name="Donnadieu C."/>
            <person name="Faraut T."/>
            <person name="Fievet G."/>
            <person name="Helmstetter N."/>
            <person name="King M."/>
            <person name="Knapp S.J."/>
            <person name="Lai Z."/>
            <person name="Le Paslier M.C."/>
            <person name="Lippi Y."/>
            <person name="Lorenzon L."/>
            <person name="Mandel J.R."/>
            <person name="Marage G."/>
            <person name="Marchand G."/>
            <person name="Marquand E."/>
            <person name="Bret-Mestries E."/>
            <person name="Morien E."/>
            <person name="Nambeesan S."/>
            <person name="Nguyen T."/>
            <person name="Pegot-Espagnet P."/>
            <person name="Pouilly N."/>
            <person name="Raftis F."/>
            <person name="Sallet E."/>
            <person name="Schiex T."/>
            <person name="Thomas J."/>
            <person name="Vandecasteele C."/>
            <person name="Vares D."/>
            <person name="Vear F."/>
            <person name="Vautrin S."/>
            <person name="Crespi M."/>
            <person name="Mangin B."/>
            <person name="Burke J.M."/>
            <person name="Salse J."/>
            <person name="Munos S."/>
            <person name="Vincourt P."/>
            <person name="Rieseberg L.H."/>
            <person name="Langlade N.B."/>
        </authorList>
    </citation>
    <scope>NUCLEOTIDE SEQUENCE [LARGE SCALE GENOMIC DNA]</scope>
    <source>
        <strain evidence="3">cv. SF193</strain>
        <tissue evidence="1">Leaves</tissue>
    </source>
</reference>